<evidence type="ECO:0008006" key="3">
    <source>
        <dbReference type="Google" id="ProtNLM"/>
    </source>
</evidence>
<dbReference type="InterPro" id="IPR029021">
    <property type="entry name" value="Prot-tyrosine_phosphatase-like"/>
</dbReference>
<sequence>MQKKMDSLKFPTIYNNFSHSELLNGVEVTDDDALILFVSMDDIRWGKDNLRKLLNVALGAKNSLVIFADDLPKEVVSYTVDMLPSLDNPSMPSEQHVKQIVRFLLDNPNKNIISSCSAGISRSGWVSFFLDVKNARFDSIKRFGESYLWSFDSKRTVVHNGYNANSAFTYYAIENGLFSDEEIRALRELPIFSLYTPIQKEISL</sequence>
<evidence type="ECO:0000313" key="2">
    <source>
        <dbReference type="Proteomes" id="UP001250181"/>
    </source>
</evidence>
<keyword evidence="2" id="KW-1185">Reference proteome</keyword>
<reference evidence="1 2" key="1">
    <citation type="submission" date="2023-09" db="EMBL/GenBank/DDBJ databases">
        <title>Streptomyces sp. nov.: A antagonism against Alternaria gaisen Producing Streptochlin, Isolated from Tamarix root soil.</title>
        <authorList>
            <person name="Chen Y."/>
        </authorList>
    </citation>
    <scope>NUCLEOTIDE SEQUENCE [LARGE SCALE GENOMIC DNA]</scope>
    <source>
        <strain evidence="1 2">TRM76323</strain>
    </source>
</reference>
<proteinExistence type="predicted"/>
<dbReference type="EMBL" id="JAWCTQ010000016">
    <property type="protein sequence ID" value="MDT9683438.1"/>
    <property type="molecule type" value="Genomic_DNA"/>
</dbReference>
<name>A0ABU3QKZ2_9ACTN</name>
<accession>A0ABU3QKZ2</accession>
<dbReference type="Proteomes" id="UP001250181">
    <property type="component" value="Unassembled WGS sequence"/>
</dbReference>
<evidence type="ECO:0000313" key="1">
    <source>
        <dbReference type="EMBL" id="MDT9683438.1"/>
    </source>
</evidence>
<comment type="caution">
    <text evidence="1">The sequence shown here is derived from an EMBL/GenBank/DDBJ whole genome shotgun (WGS) entry which is preliminary data.</text>
</comment>
<dbReference type="SUPFAM" id="SSF52799">
    <property type="entry name" value="(Phosphotyrosine protein) phosphatases II"/>
    <property type="match status" value="1"/>
</dbReference>
<dbReference type="RefSeq" id="WP_315878512.1">
    <property type="nucleotide sequence ID" value="NZ_JAWCTQ010000016.1"/>
</dbReference>
<protein>
    <recommendedName>
        <fullName evidence="3">Tyrosine specific protein phosphatases domain-containing protein</fullName>
    </recommendedName>
</protein>
<gene>
    <name evidence="1" type="ORF">RND61_15420</name>
</gene>
<organism evidence="1 2">
    <name type="scientific">Streptomyces tamarix</name>
    <dbReference type="NCBI Taxonomy" id="3078565"/>
    <lineage>
        <taxon>Bacteria</taxon>
        <taxon>Bacillati</taxon>
        <taxon>Actinomycetota</taxon>
        <taxon>Actinomycetes</taxon>
        <taxon>Kitasatosporales</taxon>
        <taxon>Streptomycetaceae</taxon>
        <taxon>Streptomyces</taxon>
    </lineage>
</organism>